<organism evidence="2">
    <name type="scientific">marine sediment metagenome</name>
    <dbReference type="NCBI Taxonomy" id="412755"/>
    <lineage>
        <taxon>unclassified sequences</taxon>
        <taxon>metagenomes</taxon>
        <taxon>ecological metagenomes</taxon>
    </lineage>
</organism>
<sequence>MFKKIAILFLVLVMVSFLGGVAYSQKAKQPISEEQLMLRLLNFQEGYGAELVRTAKLGRTIIGYENQIRALQEEIKNLNAKIVELSPKPKDENKE</sequence>
<feature type="coiled-coil region" evidence="1">
    <location>
        <begin position="61"/>
        <end position="88"/>
    </location>
</feature>
<gene>
    <name evidence="2" type="ORF">LCGC14_1247440</name>
</gene>
<protein>
    <recommendedName>
        <fullName evidence="3">YbgF trimerisation domain-containing protein</fullName>
    </recommendedName>
</protein>
<proteinExistence type="predicted"/>
<dbReference type="AlphaFoldDB" id="A0A0F9L7R7"/>
<accession>A0A0F9L7R7</accession>
<comment type="caution">
    <text evidence="2">The sequence shown here is derived from an EMBL/GenBank/DDBJ whole genome shotgun (WGS) entry which is preliminary data.</text>
</comment>
<evidence type="ECO:0000256" key="1">
    <source>
        <dbReference type="SAM" id="Coils"/>
    </source>
</evidence>
<evidence type="ECO:0000313" key="2">
    <source>
        <dbReference type="EMBL" id="KKM89558.1"/>
    </source>
</evidence>
<evidence type="ECO:0008006" key="3">
    <source>
        <dbReference type="Google" id="ProtNLM"/>
    </source>
</evidence>
<keyword evidence="1" id="KW-0175">Coiled coil</keyword>
<name>A0A0F9L7R7_9ZZZZ</name>
<dbReference type="EMBL" id="LAZR01006800">
    <property type="protein sequence ID" value="KKM89558.1"/>
    <property type="molecule type" value="Genomic_DNA"/>
</dbReference>
<reference evidence="2" key="1">
    <citation type="journal article" date="2015" name="Nature">
        <title>Complex archaea that bridge the gap between prokaryotes and eukaryotes.</title>
        <authorList>
            <person name="Spang A."/>
            <person name="Saw J.H."/>
            <person name="Jorgensen S.L."/>
            <person name="Zaremba-Niedzwiedzka K."/>
            <person name="Martijn J."/>
            <person name="Lind A.E."/>
            <person name="van Eijk R."/>
            <person name="Schleper C."/>
            <person name="Guy L."/>
            <person name="Ettema T.J."/>
        </authorList>
    </citation>
    <scope>NUCLEOTIDE SEQUENCE</scope>
</reference>